<evidence type="ECO:0000313" key="4">
    <source>
        <dbReference type="Proteomes" id="UP001168821"/>
    </source>
</evidence>
<evidence type="ECO:0000313" key="3">
    <source>
        <dbReference type="EMBL" id="KAJ3656749.1"/>
    </source>
</evidence>
<evidence type="ECO:0000256" key="1">
    <source>
        <dbReference type="SAM" id="MobiDB-lite"/>
    </source>
</evidence>
<feature type="compositionally biased region" description="Low complexity" evidence="1">
    <location>
        <begin position="343"/>
        <end position="356"/>
    </location>
</feature>
<dbReference type="AlphaFoldDB" id="A0AA38IKV8"/>
<name>A0AA38IKV8_9CUCU</name>
<dbReference type="InterPro" id="IPR050863">
    <property type="entry name" value="CenT-Element_Derived"/>
</dbReference>
<feature type="region of interest" description="Disordered" evidence="1">
    <location>
        <begin position="332"/>
        <end position="420"/>
    </location>
</feature>
<gene>
    <name evidence="3" type="ORF">Zmor_015798</name>
</gene>
<dbReference type="PANTHER" id="PTHR19303">
    <property type="entry name" value="TRANSPOSON"/>
    <property type="match status" value="1"/>
</dbReference>
<dbReference type="EMBL" id="JALNTZ010000004">
    <property type="protein sequence ID" value="KAJ3656749.1"/>
    <property type="molecule type" value="Genomic_DNA"/>
</dbReference>
<dbReference type="InterPro" id="IPR036397">
    <property type="entry name" value="RNaseH_sf"/>
</dbReference>
<dbReference type="PANTHER" id="PTHR19303:SF74">
    <property type="entry name" value="POGO TRANSPOSABLE ELEMENT WITH KRAB DOMAIN"/>
    <property type="match status" value="1"/>
</dbReference>
<organism evidence="3 4">
    <name type="scientific">Zophobas morio</name>
    <dbReference type="NCBI Taxonomy" id="2755281"/>
    <lineage>
        <taxon>Eukaryota</taxon>
        <taxon>Metazoa</taxon>
        <taxon>Ecdysozoa</taxon>
        <taxon>Arthropoda</taxon>
        <taxon>Hexapoda</taxon>
        <taxon>Insecta</taxon>
        <taxon>Pterygota</taxon>
        <taxon>Neoptera</taxon>
        <taxon>Endopterygota</taxon>
        <taxon>Coleoptera</taxon>
        <taxon>Polyphaga</taxon>
        <taxon>Cucujiformia</taxon>
        <taxon>Tenebrionidae</taxon>
        <taxon>Zophobas</taxon>
    </lineage>
</organism>
<protein>
    <recommendedName>
        <fullName evidence="2">DDE-1 domain-containing protein</fullName>
    </recommendedName>
</protein>
<dbReference type="GO" id="GO:0005634">
    <property type="term" value="C:nucleus"/>
    <property type="evidence" value="ECO:0007669"/>
    <property type="project" value="TreeGrafter"/>
</dbReference>
<dbReference type="Pfam" id="PF03184">
    <property type="entry name" value="DDE_1"/>
    <property type="match status" value="1"/>
</dbReference>
<evidence type="ECO:0000259" key="2">
    <source>
        <dbReference type="Pfam" id="PF03184"/>
    </source>
</evidence>
<dbReference type="Proteomes" id="UP001168821">
    <property type="component" value="Unassembled WGS sequence"/>
</dbReference>
<reference evidence="3" key="1">
    <citation type="journal article" date="2023" name="G3 (Bethesda)">
        <title>Whole genome assemblies of Zophobas morio and Tenebrio molitor.</title>
        <authorList>
            <person name="Kaur S."/>
            <person name="Stinson S.A."/>
            <person name="diCenzo G.C."/>
        </authorList>
    </citation>
    <scope>NUCLEOTIDE SEQUENCE</scope>
    <source>
        <strain evidence="3">QUZm001</strain>
    </source>
</reference>
<comment type="caution">
    <text evidence="3">The sequence shown here is derived from an EMBL/GenBank/DDBJ whole genome shotgun (WGS) entry which is preliminary data.</text>
</comment>
<dbReference type="Gene3D" id="3.30.420.10">
    <property type="entry name" value="Ribonuclease H-like superfamily/Ribonuclease H"/>
    <property type="match status" value="1"/>
</dbReference>
<dbReference type="InterPro" id="IPR004875">
    <property type="entry name" value="DDE_SF_endonuclease_dom"/>
</dbReference>
<keyword evidence="4" id="KW-1185">Reference proteome</keyword>
<sequence length="420" mass="47329">MDSLQKKFRQFAFQYATALKIKIPESWKTNKLAGEDWLSGYLKRNVELSIRKPEATSLARASNFNRTNVNRFFENLKTVLDRLKLESGDIWNMDETGITTVQKPDRVIGRRGYKQIGKIVSAERGTLVTLALAVSATGNSIPPFFIFPRVHFRDHFLRNAPPSSAGSANPSGWMNAEHFFAFVKHFVKHSKTSRERPSLLILDNHDSHLSIDALNYCKENGVTVLSFPPHCSHKLQPLDRSVYGPLKKYVNSSCDAWMTNHPGHTMTIYDIPEIVNSCLPLAASPANIKAGFAVTGIFPYNAHMFQDEEYMPGYVTDRPNPENVQDVPANVTIEEDPAEINFSEPQPGPSSRRSPSNTPPPPTPENIRPLPKAAPEKLKSTSRKRRVTAILTDTPIKDTLEEEQKNKRKKKTIVEPKKKE</sequence>
<feature type="domain" description="DDE-1" evidence="2">
    <location>
        <begin position="133"/>
        <end position="261"/>
    </location>
</feature>
<proteinExistence type="predicted"/>
<feature type="compositionally biased region" description="Basic and acidic residues" evidence="1">
    <location>
        <begin position="395"/>
        <end position="405"/>
    </location>
</feature>
<accession>A0AA38IKV8</accession>
<dbReference type="GO" id="GO:0003677">
    <property type="term" value="F:DNA binding"/>
    <property type="evidence" value="ECO:0007669"/>
    <property type="project" value="TreeGrafter"/>
</dbReference>